<dbReference type="Proteomes" id="UP000244855">
    <property type="component" value="Unassembled WGS sequence"/>
</dbReference>
<feature type="compositionally biased region" description="Low complexity" evidence="1">
    <location>
        <begin position="298"/>
        <end position="314"/>
    </location>
</feature>
<feature type="compositionally biased region" description="Polar residues" evidence="1">
    <location>
        <begin position="107"/>
        <end position="117"/>
    </location>
</feature>
<evidence type="ECO:0000313" key="2">
    <source>
        <dbReference type="EMBL" id="PVH97004.1"/>
    </source>
</evidence>
<gene>
    <name evidence="2" type="ORF">DM02DRAFT_730846</name>
</gene>
<dbReference type="EMBL" id="KZ805448">
    <property type="protein sequence ID" value="PVH97004.1"/>
    <property type="molecule type" value="Genomic_DNA"/>
</dbReference>
<feature type="compositionally biased region" description="Pro residues" evidence="1">
    <location>
        <begin position="223"/>
        <end position="235"/>
    </location>
</feature>
<evidence type="ECO:0000313" key="3">
    <source>
        <dbReference type="Proteomes" id="UP000244855"/>
    </source>
</evidence>
<feature type="region of interest" description="Disordered" evidence="1">
    <location>
        <begin position="413"/>
        <end position="453"/>
    </location>
</feature>
<accession>A0A2V1DIR7</accession>
<feature type="compositionally biased region" description="Basic residues" evidence="1">
    <location>
        <begin position="241"/>
        <end position="255"/>
    </location>
</feature>
<sequence length="523" mass="56703">MPPHKPSPHRFLAARAQPPSSSTTEKNVKGKAQSGLRHGSVPPAAIEASGQINTPVRKRFVIGSALPSPSQQPRPPTSGNRRRETLENEVEGKDRDGRDVTKVDPSVGTTRILTHTPQQRRVRPLKMERIESIEDPSPTSSPGVGGTQALASVEYSGVEGLYGIRHPHDEGGREQDMQDATTDVEMVDAMNEDGNEATNQEEEMLFESEQPPPMKRPRRTSPPAQPPISPPPPLPSSQHHQTPRPHPQIHTRTHSAHLQTPAPNPNPQRFRPATTASKTTSHPTTNTTTNNRPHFIVPSSSPSSPSKSATAATTALSNPLPEIFSPSRKRGRYVTDGLAACLQSWIVETADPLGQQDHLGAERDNTDARMRKMKRVRILGFSGDGVRDKEDEGVYARSGSVLFISAELLNGPSSRSETLPQLPSMTLPGDRNIDNSSQYPDQDHDSAKSSGPAKSIKIMLSGQGRNVAGNTSSGNLRRKSTGGVKLRIGDVLGLKPPLWEVDLGDGEMWVVGVEWVVWSSSGE</sequence>
<name>A0A2V1DIR7_9PLEO</name>
<proteinExistence type="predicted"/>
<dbReference type="OrthoDB" id="5389296at2759"/>
<keyword evidence="3" id="KW-1185">Reference proteome</keyword>
<feature type="compositionally biased region" description="Basic and acidic residues" evidence="1">
    <location>
        <begin position="166"/>
        <end position="176"/>
    </location>
</feature>
<organism evidence="2 3">
    <name type="scientific">Periconia macrospinosa</name>
    <dbReference type="NCBI Taxonomy" id="97972"/>
    <lineage>
        <taxon>Eukaryota</taxon>
        <taxon>Fungi</taxon>
        <taxon>Dikarya</taxon>
        <taxon>Ascomycota</taxon>
        <taxon>Pezizomycotina</taxon>
        <taxon>Dothideomycetes</taxon>
        <taxon>Pleosporomycetidae</taxon>
        <taxon>Pleosporales</taxon>
        <taxon>Massarineae</taxon>
        <taxon>Periconiaceae</taxon>
        <taxon>Periconia</taxon>
    </lineage>
</organism>
<dbReference type="AlphaFoldDB" id="A0A2V1DIR7"/>
<feature type="compositionally biased region" description="Acidic residues" evidence="1">
    <location>
        <begin position="190"/>
        <end position="206"/>
    </location>
</feature>
<feature type="compositionally biased region" description="Low complexity" evidence="1">
    <location>
        <begin position="272"/>
        <end position="290"/>
    </location>
</feature>
<feature type="compositionally biased region" description="Basic and acidic residues" evidence="1">
    <location>
        <begin position="81"/>
        <end position="102"/>
    </location>
</feature>
<dbReference type="STRING" id="97972.A0A2V1DIR7"/>
<feature type="compositionally biased region" description="Polar residues" evidence="1">
    <location>
        <begin position="413"/>
        <end position="424"/>
    </location>
</feature>
<protein>
    <submittedName>
        <fullName evidence="2">Uncharacterized protein</fullName>
    </submittedName>
</protein>
<feature type="region of interest" description="Disordered" evidence="1">
    <location>
        <begin position="1"/>
        <end position="314"/>
    </location>
</feature>
<evidence type="ECO:0000256" key="1">
    <source>
        <dbReference type="SAM" id="MobiDB-lite"/>
    </source>
</evidence>
<reference evidence="2 3" key="1">
    <citation type="journal article" date="2018" name="Sci. Rep.">
        <title>Comparative genomics provides insights into the lifestyle and reveals functional heterogeneity of dark septate endophytic fungi.</title>
        <authorList>
            <person name="Knapp D.G."/>
            <person name="Nemeth J.B."/>
            <person name="Barry K."/>
            <person name="Hainaut M."/>
            <person name="Henrissat B."/>
            <person name="Johnson J."/>
            <person name="Kuo A."/>
            <person name="Lim J.H.P."/>
            <person name="Lipzen A."/>
            <person name="Nolan M."/>
            <person name="Ohm R.A."/>
            <person name="Tamas L."/>
            <person name="Grigoriev I.V."/>
            <person name="Spatafora J.W."/>
            <person name="Nagy L.G."/>
            <person name="Kovacs G.M."/>
        </authorList>
    </citation>
    <scope>NUCLEOTIDE SEQUENCE [LARGE SCALE GENOMIC DNA]</scope>
    <source>
        <strain evidence="2 3">DSE2036</strain>
    </source>
</reference>